<reference evidence="2" key="1">
    <citation type="submission" date="2012-11" db="EMBL/GenBank/DDBJ databases">
        <title>Permanent draft genomes of Rhodopirellula europaea strain SH398 and 6C.</title>
        <authorList>
            <person name="Richter M."/>
            <person name="Richter-Heitmann T."/>
            <person name="Frank C."/>
            <person name="Harder J."/>
            <person name="Glockner F.O."/>
        </authorList>
    </citation>
    <scope>NUCLEOTIDE SEQUENCE</scope>
    <source>
        <strain evidence="2">6C</strain>
    </source>
</reference>
<sequence>MALTGTLAIPVAAFASLLCLGPLLLKRDHKVARLLLPCVVSIQLAFVFLVLSLGPICSAMVHFRVDEKTSPSTTNVFRFVYHPISNAYCFAPEPVRSIGMRYLAFWFPKDTTLKDAGFRIQWKTETGWQFVKASRTKTFTDEWREVLARTDNSLSVPRGA</sequence>
<feature type="transmembrane region" description="Helical" evidence="1">
    <location>
        <begin position="6"/>
        <end position="25"/>
    </location>
</feature>
<dbReference type="AlphaFoldDB" id="M2B5T2"/>
<gene>
    <name evidence="2" type="ORF">RE6C_01733</name>
</gene>
<reference evidence="2" key="2">
    <citation type="journal article" date="2013" name="Mar. Genomics">
        <title>Expression of sulfatases in Rhodopirellula baltica and the diversity of sulfatases in the genus Rhodopirellula.</title>
        <authorList>
            <person name="Wegner C.E."/>
            <person name="Richter-Heitmann T."/>
            <person name="Klindworth A."/>
            <person name="Klockow C."/>
            <person name="Richter M."/>
            <person name="Achstetter T."/>
            <person name="Glockner F.O."/>
            <person name="Harder J."/>
        </authorList>
    </citation>
    <scope>NUCLEOTIDE SEQUENCE [LARGE SCALE GENOMIC DNA]</scope>
    <source>
        <strain evidence="2">6C</strain>
    </source>
</reference>
<keyword evidence="1" id="KW-0812">Transmembrane</keyword>
<accession>M2B5T2</accession>
<keyword evidence="3" id="KW-1185">Reference proteome</keyword>
<keyword evidence="1" id="KW-0472">Membrane</keyword>
<keyword evidence="1" id="KW-1133">Transmembrane helix</keyword>
<dbReference type="Proteomes" id="UP000011529">
    <property type="component" value="Unassembled WGS sequence"/>
</dbReference>
<feature type="transmembrane region" description="Helical" evidence="1">
    <location>
        <begin position="34"/>
        <end position="54"/>
    </location>
</feature>
<organism evidence="2 3">
    <name type="scientific">Rhodopirellula europaea 6C</name>
    <dbReference type="NCBI Taxonomy" id="1263867"/>
    <lineage>
        <taxon>Bacteria</taxon>
        <taxon>Pseudomonadati</taxon>
        <taxon>Planctomycetota</taxon>
        <taxon>Planctomycetia</taxon>
        <taxon>Pirellulales</taxon>
        <taxon>Pirellulaceae</taxon>
        <taxon>Rhodopirellula</taxon>
    </lineage>
</organism>
<protein>
    <submittedName>
        <fullName evidence="2">Signal peptide protein</fullName>
    </submittedName>
</protein>
<comment type="caution">
    <text evidence="2">The sequence shown here is derived from an EMBL/GenBank/DDBJ whole genome shotgun (WGS) entry which is preliminary data.</text>
</comment>
<proteinExistence type="predicted"/>
<dbReference type="EMBL" id="ANMO01000095">
    <property type="protein sequence ID" value="EMB17554.1"/>
    <property type="molecule type" value="Genomic_DNA"/>
</dbReference>
<evidence type="ECO:0000313" key="2">
    <source>
        <dbReference type="EMBL" id="EMB17554.1"/>
    </source>
</evidence>
<name>M2B5T2_9BACT</name>
<dbReference type="PATRIC" id="fig|1263867.3.peg.1840"/>
<evidence type="ECO:0000313" key="3">
    <source>
        <dbReference type="Proteomes" id="UP000011529"/>
    </source>
</evidence>
<evidence type="ECO:0000256" key="1">
    <source>
        <dbReference type="SAM" id="Phobius"/>
    </source>
</evidence>